<keyword evidence="6" id="KW-0732">Signal</keyword>
<evidence type="ECO:0000313" key="8">
    <source>
        <dbReference type="EMBL" id="TIC91020.1"/>
    </source>
</evidence>
<dbReference type="GO" id="GO:0030145">
    <property type="term" value="F:manganese ion binding"/>
    <property type="evidence" value="ECO:0007669"/>
    <property type="project" value="InterPro"/>
</dbReference>
<dbReference type="InterPro" id="IPR011051">
    <property type="entry name" value="RmlC_Cupin_sf"/>
</dbReference>
<dbReference type="InterPro" id="IPR001929">
    <property type="entry name" value="Germin"/>
</dbReference>
<dbReference type="GO" id="GO:0005576">
    <property type="term" value="C:extracellular region"/>
    <property type="evidence" value="ECO:0007669"/>
    <property type="project" value="UniProtKB-SubCell"/>
</dbReference>
<keyword evidence="4" id="KW-0479">Metal-binding</keyword>
<dbReference type="Pfam" id="PF00190">
    <property type="entry name" value="Cupin_1"/>
    <property type="match status" value="1"/>
</dbReference>
<dbReference type="CDD" id="cd02241">
    <property type="entry name" value="cupin_OxOx"/>
    <property type="match status" value="1"/>
</dbReference>
<evidence type="ECO:0000256" key="3">
    <source>
        <dbReference type="ARBA" id="ARBA00022525"/>
    </source>
</evidence>
<dbReference type="AlphaFoldDB" id="A0A4T0VFY5"/>
<dbReference type="SMART" id="SM00835">
    <property type="entry name" value="Cupin_1"/>
    <property type="match status" value="1"/>
</dbReference>
<comment type="subcellular location">
    <subcellularLocation>
        <location evidence="1">Secreted</location>
    </subcellularLocation>
</comment>
<feature type="chain" id="PRO_5020855541" evidence="6">
    <location>
        <begin position="29"/>
        <end position="238"/>
    </location>
</feature>
<feature type="signal peptide" evidence="6">
    <location>
        <begin position="1"/>
        <end position="28"/>
    </location>
</feature>
<dbReference type="OrthoDB" id="1921208at2759"/>
<evidence type="ECO:0000256" key="6">
    <source>
        <dbReference type="SAM" id="SignalP"/>
    </source>
</evidence>
<keyword evidence="3" id="KW-0964">Secreted</keyword>
<dbReference type="PANTHER" id="PTHR31238">
    <property type="entry name" value="GERMIN-LIKE PROTEIN SUBFAMILY 3 MEMBER 3"/>
    <property type="match status" value="1"/>
</dbReference>
<protein>
    <submittedName>
        <fullName evidence="8">Spherulin-1A</fullName>
    </submittedName>
</protein>
<proteinExistence type="inferred from homology"/>
<evidence type="ECO:0000259" key="7">
    <source>
        <dbReference type="SMART" id="SM00835"/>
    </source>
</evidence>
<keyword evidence="5" id="KW-0464">Manganese</keyword>
<dbReference type="PRINTS" id="PR00325">
    <property type="entry name" value="GERMIN"/>
</dbReference>
<dbReference type="SUPFAM" id="SSF51182">
    <property type="entry name" value="RmlC-like cupins"/>
    <property type="match status" value="1"/>
</dbReference>
<gene>
    <name evidence="8" type="ORF">CH35J_011512</name>
</gene>
<name>A0A4T0VFY5_9PEZI</name>
<reference evidence="8 9" key="1">
    <citation type="journal article" date="2019" name="Genome Biol. Evol.">
        <title>Genomic Plasticity Mediated by Transposable Elements in the Plant Pathogenic Fungus Colletotrichum higginsianum.</title>
        <authorList>
            <person name="Tsushima A."/>
            <person name="Gan P."/>
            <person name="Kumakura N."/>
            <person name="Narusaka M."/>
            <person name="Takano Y."/>
            <person name="Narusaka Y."/>
            <person name="Shirasu K."/>
        </authorList>
    </citation>
    <scope>NUCLEOTIDE SEQUENCE [LARGE SCALE GENOMIC DNA]</scope>
    <source>
        <strain evidence="8 9">MAFF305635-RFP</strain>
    </source>
</reference>
<sequence length="238" mass="25087">MIGMIASSMTPKSLSVLLLYLFVVAISATDDTLHPDLVRSLRTSPTGLDKINSLSDDKDWTFNYFAHPFHTHTPGGVVNANAATFPATVGNGMTMAWISLGPCAMLPPHYHARASNYVVSVVGTTETFMTLENGARMVKTKLEPGMMTIFPQGSLHTMQNTGCENATLISALSSEDAGTHNVANGLFDLPPAVVAAAFGGNPLSAKFAQLRRDIPAVGTGASIGTAECLQRCEASGTK</sequence>
<evidence type="ECO:0000256" key="1">
    <source>
        <dbReference type="ARBA" id="ARBA00004613"/>
    </source>
</evidence>
<evidence type="ECO:0000313" key="9">
    <source>
        <dbReference type="Proteomes" id="UP000305883"/>
    </source>
</evidence>
<dbReference type="InterPro" id="IPR014710">
    <property type="entry name" value="RmlC-like_jellyroll"/>
</dbReference>
<dbReference type="Gene3D" id="2.60.120.10">
    <property type="entry name" value="Jelly Rolls"/>
    <property type="match status" value="1"/>
</dbReference>
<organism evidence="8 9">
    <name type="scientific">Colletotrichum higginsianum</name>
    <dbReference type="NCBI Taxonomy" id="80884"/>
    <lineage>
        <taxon>Eukaryota</taxon>
        <taxon>Fungi</taxon>
        <taxon>Dikarya</taxon>
        <taxon>Ascomycota</taxon>
        <taxon>Pezizomycotina</taxon>
        <taxon>Sordariomycetes</taxon>
        <taxon>Hypocreomycetidae</taxon>
        <taxon>Glomerellales</taxon>
        <taxon>Glomerellaceae</taxon>
        <taxon>Colletotrichum</taxon>
        <taxon>Colletotrichum destructivum species complex</taxon>
    </lineage>
</organism>
<dbReference type="InterPro" id="IPR006045">
    <property type="entry name" value="Cupin_1"/>
</dbReference>
<comment type="caution">
    <text evidence="8">The sequence shown here is derived from an EMBL/GenBank/DDBJ whole genome shotgun (WGS) entry which is preliminary data.</text>
</comment>
<evidence type="ECO:0000256" key="5">
    <source>
        <dbReference type="ARBA" id="ARBA00023211"/>
    </source>
</evidence>
<dbReference type="EMBL" id="MWPZ01000010">
    <property type="protein sequence ID" value="TIC91020.1"/>
    <property type="molecule type" value="Genomic_DNA"/>
</dbReference>
<feature type="domain" description="Cupin type-1" evidence="7">
    <location>
        <begin position="67"/>
        <end position="206"/>
    </location>
</feature>
<dbReference type="Proteomes" id="UP000305883">
    <property type="component" value="Unassembled WGS sequence"/>
</dbReference>
<evidence type="ECO:0000256" key="2">
    <source>
        <dbReference type="ARBA" id="ARBA00007456"/>
    </source>
</evidence>
<evidence type="ECO:0000256" key="4">
    <source>
        <dbReference type="ARBA" id="ARBA00022723"/>
    </source>
</evidence>
<accession>A0A4T0VFY5</accession>
<comment type="similarity">
    <text evidence="2">Belongs to the germin family.</text>
</comment>